<comment type="caution">
    <text evidence="9">The sequence shown here is derived from an EMBL/GenBank/DDBJ whole genome shotgun (WGS) entry which is preliminary data.</text>
</comment>
<accession>A0A495IWE3</accession>
<evidence type="ECO:0000259" key="8">
    <source>
        <dbReference type="Pfam" id="PF07715"/>
    </source>
</evidence>
<dbReference type="SUPFAM" id="SSF49464">
    <property type="entry name" value="Carboxypeptidase regulatory domain-like"/>
    <property type="match status" value="1"/>
</dbReference>
<evidence type="ECO:0000256" key="3">
    <source>
        <dbReference type="ARBA" id="ARBA00022452"/>
    </source>
</evidence>
<evidence type="ECO:0000256" key="2">
    <source>
        <dbReference type="ARBA" id="ARBA00022448"/>
    </source>
</evidence>
<evidence type="ECO:0000313" key="10">
    <source>
        <dbReference type="Proteomes" id="UP000268007"/>
    </source>
</evidence>
<reference evidence="9 10" key="1">
    <citation type="submission" date="2018-10" db="EMBL/GenBank/DDBJ databases">
        <title>Genomic Encyclopedia of Archaeal and Bacterial Type Strains, Phase II (KMG-II): from individual species to whole genera.</title>
        <authorList>
            <person name="Goeker M."/>
        </authorList>
    </citation>
    <scope>NUCLEOTIDE SEQUENCE [LARGE SCALE GENOMIC DNA]</scope>
    <source>
        <strain evidence="9 10">DSM 18602</strain>
    </source>
</reference>
<evidence type="ECO:0000256" key="7">
    <source>
        <dbReference type="PROSITE-ProRule" id="PRU01360"/>
    </source>
</evidence>
<keyword evidence="3 7" id="KW-1134">Transmembrane beta strand</keyword>
<dbReference type="GO" id="GO:0009279">
    <property type="term" value="C:cell outer membrane"/>
    <property type="evidence" value="ECO:0007669"/>
    <property type="project" value="UniProtKB-SubCell"/>
</dbReference>
<keyword evidence="2 7" id="KW-0813">Transport</keyword>
<dbReference type="Pfam" id="PF13715">
    <property type="entry name" value="CarbopepD_reg_2"/>
    <property type="match status" value="1"/>
</dbReference>
<dbReference type="SUPFAM" id="SSF56935">
    <property type="entry name" value="Porins"/>
    <property type="match status" value="1"/>
</dbReference>
<keyword evidence="6 7" id="KW-0998">Cell outer membrane</keyword>
<comment type="subcellular location">
    <subcellularLocation>
        <location evidence="1 7">Cell outer membrane</location>
        <topology evidence="1 7">Multi-pass membrane protein</topology>
    </subcellularLocation>
</comment>
<dbReference type="InterPro" id="IPR023996">
    <property type="entry name" value="TonB-dep_OMP_SusC/RagA"/>
</dbReference>
<dbReference type="Proteomes" id="UP000268007">
    <property type="component" value="Unassembled WGS sequence"/>
</dbReference>
<dbReference type="InterPro" id="IPR036942">
    <property type="entry name" value="Beta-barrel_TonB_sf"/>
</dbReference>
<comment type="similarity">
    <text evidence="7">Belongs to the TonB-dependent receptor family.</text>
</comment>
<keyword evidence="10" id="KW-1185">Reference proteome</keyword>
<dbReference type="Gene3D" id="2.170.130.10">
    <property type="entry name" value="TonB-dependent receptor, plug domain"/>
    <property type="match status" value="1"/>
</dbReference>
<dbReference type="OrthoDB" id="830178at2"/>
<evidence type="ECO:0000256" key="6">
    <source>
        <dbReference type="ARBA" id="ARBA00023237"/>
    </source>
</evidence>
<evidence type="ECO:0000256" key="4">
    <source>
        <dbReference type="ARBA" id="ARBA00022692"/>
    </source>
</evidence>
<evidence type="ECO:0000256" key="5">
    <source>
        <dbReference type="ARBA" id="ARBA00023136"/>
    </source>
</evidence>
<dbReference type="AlphaFoldDB" id="A0A495IWE3"/>
<dbReference type="Pfam" id="PF07715">
    <property type="entry name" value="Plug"/>
    <property type="match status" value="1"/>
</dbReference>
<dbReference type="RefSeq" id="WP_008507889.1">
    <property type="nucleotide sequence ID" value="NZ_RBKU01000001.1"/>
</dbReference>
<evidence type="ECO:0000256" key="1">
    <source>
        <dbReference type="ARBA" id="ARBA00004571"/>
    </source>
</evidence>
<proteinExistence type="inferred from homology"/>
<dbReference type="Gene3D" id="2.60.40.1120">
    <property type="entry name" value="Carboxypeptidase-like, regulatory domain"/>
    <property type="match status" value="1"/>
</dbReference>
<sequence>MNYVLNTSLKNIILILLVIGFTPMCIKAQIGSLKPDSASKKRNVADNFLTGSVRDAGTGKTLPGISIASGTELATITDEKGEFRIEVSDHYAVINVSGQGYQQKEIVLKGRKTIVIDLYPDTYKSFYSEVKLPYSVNSKLHTAYAVETVSSYDNWQRTAESSDTYLQGRVAGLNVTRRSGTPGVGGNLLLNGFSSLYSTNQPLIVVDGMIYDNFSYGTSTIAGHISNPLSNIDIKDVDSYTIIKDGTAFYGTRGANGVILITTNRAKSQVTNIDFAAYGGYNYKPGNLPVMNDRNYRIFLSDLLVTVPGETPANIQLKPYINDSANPLYYQYHNTTNWQDQVMKNSYNQNYYMKITGGDNIATYGLSVGYLGEKGITRNTDHQRNQTRFNADLNLTKKLSAQANLSFVNNQQNLKSQGIAPKTNVLYLGLVKAPILAPLQKSSTNETAPIAADVDAFNISNPYALTEDMVGINKNYRFVGSVSFFMKLNEKLKLQTLIGVNYDKVRENFFIPGLGVVPDTLATGISTNSSGTSTKSLYSVYNDSRISYASRFRNDQKLAVNFGARYSYSEREADAGLGYSSATDDYVSVGAGLPALRSNTGYNSKWNWMDVYGNVDYELKNKYFASLNIAADASSRFGKNASTSFALNGNKLALMPSIGLGWLVSSEGFMKSVRFIDILKFRAGYGMTGNDDIGDYTTAQFYSSQNLLGSQGLVRGNIANPSLKWETVKKANLGMDISLFKERLNLSVDYFNHHTTDMITYEPTGTISGFSYAITNNGAMETKGLTFAASGRLLNTRVKFDIGGNISFYKNKLTMIPDDKLLTTFAGGTIISQVGQTANLFYGFKTNGVFASEAEAAASGLKNLRADGTITNFRGGDMRYIDNNHDGIIDDNDRQVIGDPNPAFTGSFITSGSYKRWSMDAVVTFTSGNDIYNYTRRQLSSMSGYENQLDYAINRWKIPGQVTNVPRAEYGDPAGNSRFSDRWIESGAYLRLRTISVTYAILKTGSTIKSAKLFLTADNLFTITNYLGYDPEFSASGNLFSQGTDIGLEPQFRTMQIGIRLGL</sequence>
<dbReference type="InterPro" id="IPR008969">
    <property type="entry name" value="CarboxyPept-like_regulatory"/>
</dbReference>
<dbReference type="InterPro" id="IPR037066">
    <property type="entry name" value="Plug_dom_sf"/>
</dbReference>
<dbReference type="InterPro" id="IPR039426">
    <property type="entry name" value="TonB-dep_rcpt-like"/>
</dbReference>
<evidence type="ECO:0000313" key="9">
    <source>
        <dbReference type="EMBL" id="RKR81005.1"/>
    </source>
</evidence>
<gene>
    <name evidence="9" type="ORF">BDD43_1147</name>
</gene>
<dbReference type="EMBL" id="RBKU01000001">
    <property type="protein sequence ID" value="RKR81005.1"/>
    <property type="molecule type" value="Genomic_DNA"/>
</dbReference>
<keyword evidence="4 7" id="KW-0812">Transmembrane</keyword>
<name>A0A495IWE3_9SPHI</name>
<dbReference type="NCBIfam" id="TIGR04056">
    <property type="entry name" value="OMP_RagA_SusC"/>
    <property type="match status" value="1"/>
</dbReference>
<protein>
    <submittedName>
        <fullName evidence="9">TonB-linked SusC/RagA family outer membrane protein</fullName>
    </submittedName>
</protein>
<feature type="domain" description="TonB-dependent receptor plug" evidence="8">
    <location>
        <begin position="140"/>
        <end position="258"/>
    </location>
</feature>
<dbReference type="InterPro" id="IPR012910">
    <property type="entry name" value="Plug_dom"/>
</dbReference>
<organism evidence="9 10">
    <name type="scientific">Mucilaginibacter gracilis</name>
    <dbReference type="NCBI Taxonomy" id="423350"/>
    <lineage>
        <taxon>Bacteria</taxon>
        <taxon>Pseudomonadati</taxon>
        <taxon>Bacteroidota</taxon>
        <taxon>Sphingobacteriia</taxon>
        <taxon>Sphingobacteriales</taxon>
        <taxon>Sphingobacteriaceae</taxon>
        <taxon>Mucilaginibacter</taxon>
    </lineage>
</organism>
<keyword evidence="5 7" id="KW-0472">Membrane</keyword>
<dbReference type="Gene3D" id="2.40.170.20">
    <property type="entry name" value="TonB-dependent receptor, beta-barrel domain"/>
    <property type="match status" value="1"/>
</dbReference>
<dbReference type="PROSITE" id="PS52016">
    <property type="entry name" value="TONB_DEPENDENT_REC_3"/>
    <property type="match status" value="1"/>
</dbReference>